<evidence type="ECO:0000259" key="10">
    <source>
        <dbReference type="Pfam" id="PF09976"/>
    </source>
</evidence>
<evidence type="ECO:0000313" key="12">
    <source>
        <dbReference type="Proteomes" id="UP000009232"/>
    </source>
</evidence>
<dbReference type="RefSeq" id="WP_013834797.1">
    <property type="nucleotide sequence ID" value="NC_015581.1"/>
</dbReference>
<dbReference type="PANTHER" id="PTHR38035:SF1">
    <property type="entry name" value="ANCILLARY SECYEG TRANSLOCON SUBUNIT"/>
    <property type="match status" value="1"/>
</dbReference>
<keyword evidence="6" id="KW-0143">Chaperone</keyword>
<reference evidence="11 12" key="1">
    <citation type="submission" date="2011-05" db="EMBL/GenBank/DDBJ databases">
        <title>Complete sequence of Thioalkalimicrobium cyclicum ALM1.</title>
        <authorList>
            <consortium name="US DOE Joint Genome Institute"/>
            <person name="Lucas S."/>
            <person name="Han J."/>
            <person name="Lapidus A."/>
            <person name="Cheng J.-F."/>
            <person name="Goodwin L."/>
            <person name="Pitluck S."/>
            <person name="Peters L."/>
            <person name="Mikhailova N."/>
            <person name="Davenport K."/>
            <person name="Han C."/>
            <person name="Tapia R."/>
            <person name="Land M."/>
            <person name="Hauser L."/>
            <person name="Kyrpides N."/>
            <person name="Ivanova N."/>
            <person name="Pagani I."/>
            <person name="Kappler U."/>
            <person name="Woyke T."/>
        </authorList>
    </citation>
    <scope>NUCLEOTIDE SEQUENCE [LARGE SCALE GENOMIC DNA]</scope>
    <source>
        <strain evidence="12">DSM 14477 / JCM 11371 / ALM1</strain>
    </source>
</reference>
<dbReference type="Proteomes" id="UP000009232">
    <property type="component" value="Chromosome"/>
</dbReference>
<dbReference type="PANTHER" id="PTHR38035">
    <property type="entry name" value="UPF0070 PROTEIN YFGM"/>
    <property type="match status" value="1"/>
</dbReference>
<dbReference type="EMBL" id="CP002776">
    <property type="protein sequence ID" value="AEG31014.1"/>
    <property type="molecule type" value="Genomic_DNA"/>
</dbReference>
<dbReference type="eggNOG" id="COG2976">
    <property type="taxonomic scope" value="Bacteria"/>
</dbReference>
<dbReference type="Pfam" id="PF09976">
    <property type="entry name" value="TPR_21"/>
    <property type="match status" value="1"/>
</dbReference>
<keyword evidence="4 9" id="KW-1133">Transmembrane helix</keyword>
<name>F6D9X7_THICA</name>
<keyword evidence="5 9" id="KW-0472">Membrane</keyword>
<dbReference type="GO" id="GO:0044877">
    <property type="term" value="F:protein-containing complex binding"/>
    <property type="evidence" value="ECO:0007669"/>
    <property type="project" value="InterPro"/>
</dbReference>
<dbReference type="OrthoDB" id="9789675at2"/>
<dbReference type="AlphaFoldDB" id="F6D9X7"/>
<dbReference type="HOGENOM" id="CLU_084785_1_1_6"/>
<comment type="subcellular location">
    <subcellularLocation>
        <location evidence="1">Cell membrane</location>
        <topology evidence="1">Single-pass type II membrane protein</topology>
    </subcellularLocation>
</comment>
<accession>F6D9X7</accession>
<protein>
    <recommendedName>
        <fullName evidence="8">Ancillary SecYEG translocon subunit</fullName>
    </recommendedName>
</protein>
<sequence>MSRHDTEQEQLAQLKAWWDKWGTWLLSGVLIIVLSFSGWRYWQSSQLSQATTASMTFDMLEVSQQSGQFGEVTREARRLMQDYPRSPYAAGAALMLANHYIAQGDFEEAQAALEWVIDARLDNAFKDTAALRLTRLYINAQRYELAQQTLDNIATALMPAATRAQYDYHQGLVFKFAGDSEQAQRAFERVLANSSATPDLRNIVRLYKDDLAL</sequence>
<evidence type="ECO:0000256" key="2">
    <source>
        <dbReference type="ARBA" id="ARBA00022475"/>
    </source>
</evidence>
<evidence type="ECO:0000313" key="11">
    <source>
        <dbReference type="EMBL" id="AEG31014.1"/>
    </source>
</evidence>
<dbReference type="SUPFAM" id="SSF48452">
    <property type="entry name" value="TPR-like"/>
    <property type="match status" value="1"/>
</dbReference>
<dbReference type="PIRSF" id="PIRSF006170">
    <property type="entry name" value="YfgM"/>
    <property type="match status" value="1"/>
</dbReference>
<proteinExistence type="inferred from homology"/>
<evidence type="ECO:0000256" key="3">
    <source>
        <dbReference type="ARBA" id="ARBA00022692"/>
    </source>
</evidence>
<keyword evidence="12" id="KW-1185">Reference proteome</keyword>
<evidence type="ECO:0000256" key="6">
    <source>
        <dbReference type="ARBA" id="ARBA00023186"/>
    </source>
</evidence>
<feature type="transmembrane region" description="Helical" evidence="9">
    <location>
        <begin position="21"/>
        <end position="42"/>
    </location>
</feature>
<dbReference type="Gene3D" id="1.25.40.10">
    <property type="entry name" value="Tetratricopeptide repeat domain"/>
    <property type="match status" value="1"/>
</dbReference>
<dbReference type="InterPro" id="IPR026039">
    <property type="entry name" value="YfgM"/>
</dbReference>
<dbReference type="InterPro" id="IPR018704">
    <property type="entry name" value="SecYEG/CpoB_TPR"/>
</dbReference>
<feature type="domain" description="Ancillary SecYEG translocon subunit/Cell division coordinator CpoB TPR" evidence="10">
    <location>
        <begin position="15"/>
        <end position="212"/>
    </location>
</feature>
<evidence type="ECO:0000256" key="4">
    <source>
        <dbReference type="ARBA" id="ARBA00022989"/>
    </source>
</evidence>
<dbReference type="InterPro" id="IPR011990">
    <property type="entry name" value="TPR-like_helical_dom_sf"/>
</dbReference>
<dbReference type="STRING" id="717773.Thicy_0238"/>
<keyword evidence="3 9" id="KW-0812">Transmembrane</keyword>
<organism evidence="11 12">
    <name type="scientific">Thiomicrospira cyclica (strain DSM 14477 / JCM 11371 / ALM1)</name>
    <name type="common">Thioalkalimicrobium cyclicum</name>
    <dbReference type="NCBI Taxonomy" id="717773"/>
    <lineage>
        <taxon>Bacteria</taxon>
        <taxon>Pseudomonadati</taxon>
        <taxon>Pseudomonadota</taxon>
        <taxon>Gammaproteobacteria</taxon>
        <taxon>Thiotrichales</taxon>
        <taxon>Piscirickettsiaceae</taxon>
        <taxon>Thiomicrospira</taxon>
    </lineage>
</organism>
<keyword evidence="2" id="KW-1003">Cell membrane</keyword>
<gene>
    <name evidence="11" type="ordered locus">Thicy_0238</name>
</gene>
<evidence type="ECO:0000256" key="8">
    <source>
        <dbReference type="ARBA" id="ARBA00024235"/>
    </source>
</evidence>
<evidence type="ECO:0000256" key="7">
    <source>
        <dbReference type="ARBA" id="ARBA00024197"/>
    </source>
</evidence>
<dbReference type="GO" id="GO:0005886">
    <property type="term" value="C:plasma membrane"/>
    <property type="evidence" value="ECO:0007669"/>
    <property type="project" value="UniProtKB-SubCell"/>
</dbReference>
<comment type="similarity">
    <text evidence="7">Belongs to the YfgM family.</text>
</comment>
<evidence type="ECO:0000256" key="1">
    <source>
        <dbReference type="ARBA" id="ARBA00004401"/>
    </source>
</evidence>
<evidence type="ECO:0000256" key="5">
    <source>
        <dbReference type="ARBA" id="ARBA00023136"/>
    </source>
</evidence>
<evidence type="ECO:0000256" key="9">
    <source>
        <dbReference type="SAM" id="Phobius"/>
    </source>
</evidence>
<dbReference type="KEGG" id="tcy:Thicy_0238"/>